<name>F3CG37_PSESG</name>
<dbReference type="BioCyc" id="PSYR875330:G11XH-6721-MONOMER"/>
<comment type="similarity">
    <text evidence="2">Belongs to the ABC transporter superfamily.</text>
</comment>
<sequence>MLFDEVTSALDPELVGEVLSVIRSIAHEFQMTMLLVTHEMKFAQDIADRVLFMEGGRIVADGTPGEILLNPQNERTRRFLQLVEQR</sequence>
<reference evidence="7 8" key="1">
    <citation type="journal article" date="2011" name="PLoS Pathog.">
        <title>Dynamic evolution of pathogenicity revealed by sequencing and comparative genomics of 19 Pseudomonas syringae isolates.</title>
        <authorList>
            <person name="Baltrus D.A."/>
            <person name="Nishimura M.T."/>
            <person name="Romanchuk A."/>
            <person name="Chang J.H."/>
            <person name="Mukhtar M.S."/>
            <person name="Cherkis K."/>
            <person name="Roach J."/>
            <person name="Grant S.R."/>
            <person name="Jones C.D."/>
            <person name="Dangl J.L."/>
        </authorList>
    </citation>
    <scope>NUCLEOTIDE SEQUENCE [LARGE SCALE GENOMIC DNA]</scope>
    <source>
        <strain evidence="8">race 4</strain>
    </source>
</reference>
<dbReference type="PANTHER" id="PTHR43166">
    <property type="entry name" value="AMINO ACID IMPORT ATP-BINDING PROTEIN"/>
    <property type="match status" value="1"/>
</dbReference>
<keyword evidence="7" id="KW-0067">ATP-binding</keyword>
<proteinExistence type="inferred from homology"/>
<dbReference type="PANTHER" id="PTHR43166:SF9">
    <property type="entry name" value="GLUTAMATE_ASPARTATE IMPORT ATP-BINDING PROTEIN GLTL"/>
    <property type="match status" value="1"/>
</dbReference>
<evidence type="ECO:0000256" key="5">
    <source>
        <dbReference type="ARBA" id="ARBA00022519"/>
    </source>
</evidence>
<keyword evidence="6" id="KW-0472">Membrane</keyword>
<dbReference type="EMBL" id="ADWY01002492">
    <property type="protein sequence ID" value="EGH18229.1"/>
    <property type="molecule type" value="Genomic_DNA"/>
</dbReference>
<dbReference type="GO" id="GO:0005886">
    <property type="term" value="C:plasma membrane"/>
    <property type="evidence" value="ECO:0007669"/>
    <property type="project" value="UniProtKB-SubCell"/>
</dbReference>
<evidence type="ECO:0000256" key="1">
    <source>
        <dbReference type="ARBA" id="ARBA00004417"/>
    </source>
</evidence>
<evidence type="ECO:0000256" key="6">
    <source>
        <dbReference type="ARBA" id="ARBA00023136"/>
    </source>
</evidence>
<dbReference type="SUPFAM" id="SSF52540">
    <property type="entry name" value="P-loop containing nucleoside triphosphate hydrolases"/>
    <property type="match status" value="1"/>
</dbReference>
<evidence type="ECO:0000313" key="7">
    <source>
        <dbReference type="EMBL" id="EGH18229.1"/>
    </source>
</evidence>
<organism evidence="7 8">
    <name type="scientific">Pseudomonas savastanoi pv. glycinea str. race 4</name>
    <dbReference type="NCBI Taxonomy" id="875330"/>
    <lineage>
        <taxon>Bacteria</taxon>
        <taxon>Pseudomonadati</taxon>
        <taxon>Pseudomonadota</taxon>
        <taxon>Gammaproteobacteria</taxon>
        <taxon>Pseudomonadales</taxon>
        <taxon>Pseudomonadaceae</taxon>
        <taxon>Pseudomonas</taxon>
    </lineage>
</organism>
<keyword evidence="3" id="KW-0813">Transport</keyword>
<dbReference type="InterPro" id="IPR050086">
    <property type="entry name" value="MetN_ABC_transporter-like"/>
</dbReference>
<dbReference type="PATRIC" id="fig|875330.6.peg.5303"/>
<evidence type="ECO:0000313" key="8">
    <source>
        <dbReference type="Proteomes" id="UP000005466"/>
    </source>
</evidence>
<keyword evidence="7" id="KW-0547">Nucleotide-binding</keyword>
<dbReference type="HOGENOM" id="CLU_000604_1_21_6"/>
<dbReference type="Proteomes" id="UP000005466">
    <property type="component" value="Unassembled WGS sequence"/>
</dbReference>
<dbReference type="InterPro" id="IPR027417">
    <property type="entry name" value="P-loop_NTPase"/>
</dbReference>
<dbReference type="GO" id="GO:0005524">
    <property type="term" value="F:ATP binding"/>
    <property type="evidence" value="ECO:0007669"/>
    <property type="project" value="UniProtKB-KW"/>
</dbReference>
<keyword evidence="5" id="KW-0997">Cell inner membrane</keyword>
<gene>
    <name evidence="7" type="ORF">Pgy4_35288</name>
</gene>
<accession>F3CG37</accession>
<evidence type="ECO:0000256" key="4">
    <source>
        <dbReference type="ARBA" id="ARBA00022475"/>
    </source>
</evidence>
<keyword evidence="4" id="KW-1003">Cell membrane</keyword>
<dbReference type="Gene3D" id="3.40.50.300">
    <property type="entry name" value="P-loop containing nucleotide triphosphate hydrolases"/>
    <property type="match status" value="1"/>
</dbReference>
<comment type="caution">
    <text evidence="7">The sequence shown here is derived from an EMBL/GenBank/DDBJ whole genome shotgun (WGS) entry which is preliminary data.</text>
</comment>
<evidence type="ECO:0000256" key="3">
    <source>
        <dbReference type="ARBA" id="ARBA00022448"/>
    </source>
</evidence>
<comment type="subcellular location">
    <subcellularLocation>
        <location evidence="1">Cell inner membrane</location>
        <topology evidence="1">Peripheral membrane protein</topology>
    </subcellularLocation>
</comment>
<dbReference type="AlphaFoldDB" id="F3CG37"/>
<protein>
    <submittedName>
        <fullName evidence="7">Amino acid ABC transporter ATP-binding protein</fullName>
    </submittedName>
</protein>
<evidence type="ECO:0000256" key="2">
    <source>
        <dbReference type="ARBA" id="ARBA00005417"/>
    </source>
</evidence>